<dbReference type="AlphaFoldDB" id="A0ABD2BTL4"/>
<protein>
    <submittedName>
        <fullName evidence="1">Uncharacterized protein</fullName>
    </submittedName>
</protein>
<sequence length="170" mass="19850">MPFLQALTKSGRNLELYTLRYHNRIYDRPFLSCEHHRRLKTARNAVIRVSTVIIKDSRVSRNQDRVFLLKRSNRFYLVLTIVVEYSIVVVRARSKEEAVCRRGPHKLWLKRATIRLLKTGTTHDRSCLEMSEADGVDGGAFRKRGLTHLQWAEKPEAPEAERHLGTRNVE</sequence>
<evidence type="ECO:0000313" key="1">
    <source>
        <dbReference type="EMBL" id="KAL2735925.1"/>
    </source>
</evidence>
<reference evidence="1 2" key="1">
    <citation type="journal article" date="2024" name="Ann. Entomol. Soc. Am.">
        <title>Genomic analyses of the southern and eastern yellowjacket wasps (Hymenoptera: Vespidae) reveal evolutionary signatures of social life.</title>
        <authorList>
            <person name="Catto M.A."/>
            <person name="Caine P.B."/>
            <person name="Orr S.E."/>
            <person name="Hunt B.G."/>
            <person name="Goodisman M.A.D."/>
        </authorList>
    </citation>
    <scope>NUCLEOTIDE SEQUENCE [LARGE SCALE GENOMIC DNA]</scope>
    <source>
        <strain evidence="1">233</strain>
        <tissue evidence="1">Head and thorax</tissue>
    </source>
</reference>
<accession>A0ABD2BTL4</accession>
<dbReference type="Proteomes" id="UP001607302">
    <property type="component" value="Unassembled WGS sequence"/>
</dbReference>
<comment type="caution">
    <text evidence="1">The sequence shown here is derived from an EMBL/GenBank/DDBJ whole genome shotgun (WGS) entry which is preliminary data.</text>
</comment>
<dbReference type="EMBL" id="JAUDFV010000056">
    <property type="protein sequence ID" value="KAL2735925.1"/>
    <property type="molecule type" value="Genomic_DNA"/>
</dbReference>
<name>A0ABD2BTL4_VESSQ</name>
<gene>
    <name evidence="1" type="ORF">V1478_002609</name>
</gene>
<keyword evidence="2" id="KW-1185">Reference proteome</keyword>
<proteinExistence type="predicted"/>
<evidence type="ECO:0000313" key="2">
    <source>
        <dbReference type="Proteomes" id="UP001607302"/>
    </source>
</evidence>
<organism evidence="1 2">
    <name type="scientific">Vespula squamosa</name>
    <name type="common">Southern yellow jacket</name>
    <name type="synonym">Wasp</name>
    <dbReference type="NCBI Taxonomy" id="30214"/>
    <lineage>
        <taxon>Eukaryota</taxon>
        <taxon>Metazoa</taxon>
        <taxon>Ecdysozoa</taxon>
        <taxon>Arthropoda</taxon>
        <taxon>Hexapoda</taxon>
        <taxon>Insecta</taxon>
        <taxon>Pterygota</taxon>
        <taxon>Neoptera</taxon>
        <taxon>Endopterygota</taxon>
        <taxon>Hymenoptera</taxon>
        <taxon>Apocrita</taxon>
        <taxon>Aculeata</taxon>
        <taxon>Vespoidea</taxon>
        <taxon>Vespidae</taxon>
        <taxon>Vespinae</taxon>
        <taxon>Vespula</taxon>
    </lineage>
</organism>